<evidence type="ECO:0000313" key="2">
    <source>
        <dbReference type="EMBL" id="RZC44622.1"/>
    </source>
</evidence>
<sequence length="126" mass="13512">MPVGVEASHSSKAADRNVGDPRKRKERLLKCKSQQLYCSDENSPLGHRRSGVGGTQKIVAHVHVSSDHDGDIGETCGEVGATLPLKLANKQYRDGSDMSDQGSEKAGSEPDRPYGQGVGQPRERDG</sequence>
<dbReference type="AlphaFoldDB" id="A0A4Y7IA72"/>
<feature type="region of interest" description="Disordered" evidence="1">
    <location>
        <begin position="88"/>
        <end position="126"/>
    </location>
</feature>
<feature type="region of interest" description="Disordered" evidence="1">
    <location>
        <begin position="1"/>
        <end position="26"/>
    </location>
</feature>
<dbReference type="EMBL" id="CM010715">
    <property type="protein sequence ID" value="RZC44622.1"/>
    <property type="molecule type" value="Genomic_DNA"/>
</dbReference>
<feature type="compositionally biased region" description="Basic and acidic residues" evidence="1">
    <location>
        <begin position="12"/>
        <end position="23"/>
    </location>
</feature>
<proteinExistence type="predicted"/>
<protein>
    <submittedName>
        <fullName evidence="2">Uncharacterized protein</fullName>
    </submittedName>
</protein>
<keyword evidence="3" id="KW-1185">Reference proteome</keyword>
<feature type="compositionally biased region" description="Basic and acidic residues" evidence="1">
    <location>
        <begin position="91"/>
        <end position="112"/>
    </location>
</feature>
<name>A0A4Y7IA72_PAPSO</name>
<dbReference type="Proteomes" id="UP000316621">
    <property type="component" value="Chromosome 1"/>
</dbReference>
<gene>
    <name evidence="2" type="ORF">C5167_037562</name>
</gene>
<accession>A0A4Y7IA72</accession>
<dbReference type="Gramene" id="RZC44622">
    <property type="protein sequence ID" value="RZC44622"/>
    <property type="gene ID" value="C5167_037562"/>
</dbReference>
<evidence type="ECO:0000256" key="1">
    <source>
        <dbReference type="SAM" id="MobiDB-lite"/>
    </source>
</evidence>
<reference evidence="2 3" key="1">
    <citation type="journal article" date="2018" name="Science">
        <title>The opium poppy genome and morphinan production.</title>
        <authorList>
            <person name="Guo L."/>
            <person name="Winzer T."/>
            <person name="Yang X."/>
            <person name="Li Y."/>
            <person name="Ning Z."/>
            <person name="He Z."/>
            <person name="Teodor R."/>
            <person name="Lu Y."/>
            <person name="Bowser T.A."/>
            <person name="Graham I.A."/>
            <person name="Ye K."/>
        </authorList>
    </citation>
    <scope>NUCLEOTIDE SEQUENCE [LARGE SCALE GENOMIC DNA]</scope>
    <source>
        <strain evidence="3">cv. HN1</strain>
        <tissue evidence="2">Leaves</tissue>
    </source>
</reference>
<evidence type="ECO:0000313" key="3">
    <source>
        <dbReference type="Proteomes" id="UP000316621"/>
    </source>
</evidence>
<organism evidence="2 3">
    <name type="scientific">Papaver somniferum</name>
    <name type="common">Opium poppy</name>
    <dbReference type="NCBI Taxonomy" id="3469"/>
    <lineage>
        <taxon>Eukaryota</taxon>
        <taxon>Viridiplantae</taxon>
        <taxon>Streptophyta</taxon>
        <taxon>Embryophyta</taxon>
        <taxon>Tracheophyta</taxon>
        <taxon>Spermatophyta</taxon>
        <taxon>Magnoliopsida</taxon>
        <taxon>Ranunculales</taxon>
        <taxon>Papaveraceae</taxon>
        <taxon>Papaveroideae</taxon>
        <taxon>Papaver</taxon>
    </lineage>
</organism>